<evidence type="ECO:0000313" key="3">
    <source>
        <dbReference type="EMBL" id="KAH7279266.1"/>
    </source>
</evidence>
<dbReference type="AlphaFoldDB" id="A0A8T2Q6I0"/>
<proteinExistence type="predicted"/>
<feature type="transmembrane region" description="Helical" evidence="2">
    <location>
        <begin position="114"/>
        <end position="132"/>
    </location>
</feature>
<keyword evidence="2" id="KW-0812">Transmembrane</keyword>
<dbReference type="InterPro" id="IPR007402">
    <property type="entry name" value="DUF455"/>
</dbReference>
<evidence type="ECO:0000313" key="4">
    <source>
        <dbReference type="Proteomes" id="UP000825935"/>
    </source>
</evidence>
<comment type="caution">
    <text evidence="3">The sequence shown here is derived from an EMBL/GenBank/DDBJ whole genome shotgun (WGS) entry which is preliminary data.</text>
</comment>
<reference evidence="3" key="1">
    <citation type="submission" date="2021-08" db="EMBL/GenBank/DDBJ databases">
        <title>WGS assembly of Ceratopteris richardii.</title>
        <authorList>
            <person name="Marchant D.B."/>
            <person name="Chen G."/>
            <person name="Jenkins J."/>
            <person name="Shu S."/>
            <person name="Leebens-Mack J."/>
            <person name="Grimwood J."/>
            <person name="Schmutz J."/>
            <person name="Soltis P."/>
            <person name="Soltis D."/>
            <person name="Chen Z.-H."/>
        </authorList>
    </citation>
    <scope>NUCLEOTIDE SEQUENCE</scope>
    <source>
        <strain evidence="3">Whitten #5841</strain>
        <tissue evidence="3">Leaf</tissue>
    </source>
</reference>
<dbReference type="PANTHER" id="PTHR42782">
    <property type="entry name" value="SI:CH73-314G15.3"/>
    <property type="match status" value="1"/>
</dbReference>
<name>A0A8T2Q6I0_CERRI</name>
<dbReference type="PANTHER" id="PTHR42782:SF2">
    <property type="entry name" value="3-OXOACYL-[ACYL-CARRIER-PROTEIN] SYNTHASE-LIKE PROTEIN"/>
    <property type="match status" value="1"/>
</dbReference>
<gene>
    <name evidence="3" type="ORF">KP509_37G012700</name>
</gene>
<keyword evidence="2" id="KW-1133">Transmembrane helix</keyword>
<dbReference type="Pfam" id="PF04305">
    <property type="entry name" value="DUF455"/>
    <property type="match status" value="1"/>
</dbReference>
<evidence type="ECO:0000256" key="1">
    <source>
        <dbReference type="SAM" id="MobiDB-lite"/>
    </source>
</evidence>
<evidence type="ECO:0000256" key="2">
    <source>
        <dbReference type="SAM" id="Phobius"/>
    </source>
</evidence>
<keyword evidence="4" id="KW-1185">Reference proteome</keyword>
<feature type="region of interest" description="Disordered" evidence="1">
    <location>
        <begin position="1"/>
        <end position="25"/>
    </location>
</feature>
<sequence length="140" mass="15421">MGGEQQYALKSGAGGCDGEPPSPRDSLVEAAIKVLSTGDPWLKAEYGDIAARLWKDGLISRPFPSDSNPRPPSRPARSTLIQLVTPQNMPKLGKGGSLQSRQALLHSLVHIESWAIDLSWFYFIVIILFFHTRTYQSTLV</sequence>
<dbReference type="Proteomes" id="UP000825935">
    <property type="component" value="Chromosome 37"/>
</dbReference>
<dbReference type="EMBL" id="CM035442">
    <property type="protein sequence ID" value="KAH7279266.1"/>
    <property type="molecule type" value="Genomic_DNA"/>
</dbReference>
<organism evidence="3 4">
    <name type="scientific">Ceratopteris richardii</name>
    <name type="common">Triangle waterfern</name>
    <dbReference type="NCBI Taxonomy" id="49495"/>
    <lineage>
        <taxon>Eukaryota</taxon>
        <taxon>Viridiplantae</taxon>
        <taxon>Streptophyta</taxon>
        <taxon>Embryophyta</taxon>
        <taxon>Tracheophyta</taxon>
        <taxon>Polypodiopsida</taxon>
        <taxon>Polypodiidae</taxon>
        <taxon>Polypodiales</taxon>
        <taxon>Pteridineae</taxon>
        <taxon>Pteridaceae</taxon>
        <taxon>Parkerioideae</taxon>
        <taxon>Ceratopteris</taxon>
    </lineage>
</organism>
<keyword evidence="2" id="KW-0472">Membrane</keyword>
<accession>A0A8T2Q6I0</accession>
<protein>
    <submittedName>
        <fullName evidence="3">Uncharacterized protein</fullName>
    </submittedName>
</protein>
<dbReference type="OrthoDB" id="426882at2759"/>